<accession>A0A9D3WNT0</accession>
<name>A0A9D3WNT0_9SAUR</name>
<evidence type="ECO:0000256" key="1">
    <source>
        <dbReference type="SAM" id="MobiDB-lite"/>
    </source>
</evidence>
<dbReference type="PANTHER" id="PTHR47595:SF1">
    <property type="entry name" value="MYB_SANT-LIKE DNA-BINDING DOMAIN-CONTAINING PROTEIN"/>
    <property type="match status" value="1"/>
</dbReference>
<dbReference type="Gene3D" id="1.10.10.60">
    <property type="entry name" value="Homeodomain-like"/>
    <property type="match status" value="1"/>
</dbReference>
<sequence>MQSSPAEGSMQSQSRKRAPAWTDREVLDLIAVWGDESVLSELRSKKQNAKTYEKVSKALALRGYSRDATQCCVKIKDLRQGYQKIKTANGRSGAQPQTYRFYEALHAILGGSATTAPPVTVDSEDGIVSRGSFSAMFVDGEDEEGFVEDEAGDSAYNTAFPDSQDLFISLTEIPYQPSAAVNPDSESGEGSVAAAVSRTAPASPSQRLAQIRRRKKKTRDEMFAELMACSRAEAAQQSQWRETLSQQQRSHSEREDRWRQED</sequence>
<evidence type="ECO:0000259" key="2">
    <source>
        <dbReference type="Pfam" id="PF13837"/>
    </source>
</evidence>
<feature type="compositionally biased region" description="Basic and acidic residues" evidence="1">
    <location>
        <begin position="250"/>
        <end position="262"/>
    </location>
</feature>
<feature type="region of interest" description="Disordered" evidence="1">
    <location>
        <begin position="178"/>
        <end position="219"/>
    </location>
</feature>
<feature type="region of interest" description="Disordered" evidence="1">
    <location>
        <begin position="1"/>
        <end position="20"/>
    </location>
</feature>
<evidence type="ECO:0000313" key="3">
    <source>
        <dbReference type="EMBL" id="KAH1165124.1"/>
    </source>
</evidence>
<keyword evidence="4" id="KW-1185">Reference proteome</keyword>
<dbReference type="EMBL" id="JAHDVG010000488">
    <property type="protein sequence ID" value="KAH1165124.1"/>
    <property type="molecule type" value="Genomic_DNA"/>
</dbReference>
<dbReference type="AlphaFoldDB" id="A0A9D3WNT0"/>
<proteinExistence type="predicted"/>
<organism evidence="3 4">
    <name type="scientific">Mauremys mutica</name>
    <name type="common">yellowpond turtle</name>
    <dbReference type="NCBI Taxonomy" id="74926"/>
    <lineage>
        <taxon>Eukaryota</taxon>
        <taxon>Metazoa</taxon>
        <taxon>Chordata</taxon>
        <taxon>Craniata</taxon>
        <taxon>Vertebrata</taxon>
        <taxon>Euteleostomi</taxon>
        <taxon>Archelosauria</taxon>
        <taxon>Testudinata</taxon>
        <taxon>Testudines</taxon>
        <taxon>Cryptodira</taxon>
        <taxon>Durocryptodira</taxon>
        <taxon>Testudinoidea</taxon>
        <taxon>Geoemydidae</taxon>
        <taxon>Geoemydinae</taxon>
        <taxon>Mauremys</taxon>
    </lineage>
</organism>
<reference evidence="3" key="1">
    <citation type="submission" date="2021-09" db="EMBL/GenBank/DDBJ databases">
        <title>The genome of Mauremys mutica provides insights into the evolution of semi-aquatic lifestyle.</title>
        <authorList>
            <person name="Gong S."/>
            <person name="Gao Y."/>
        </authorList>
    </citation>
    <scope>NUCLEOTIDE SEQUENCE</scope>
    <source>
        <strain evidence="3">MM-2020</strain>
        <tissue evidence="3">Muscle</tissue>
    </source>
</reference>
<protein>
    <recommendedName>
        <fullName evidence="2">Myb/SANT-like DNA-binding domain-containing protein</fullName>
    </recommendedName>
</protein>
<evidence type="ECO:0000313" key="4">
    <source>
        <dbReference type="Proteomes" id="UP000827986"/>
    </source>
</evidence>
<feature type="region of interest" description="Disordered" evidence="1">
    <location>
        <begin position="234"/>
        <end position="262"/>
    </location>
</feature>
<gene>
    <name evidence="3" type="ORF">KIL84_022683</name>
</gene>
<dbReference type="Pfam" id="PF13837">
    <property type="entry name" value="Myb_DNA-bind_4"/>
    <property type="match status" value="1"/>
</dbReference>
<comment type="caution">
    <text evidence="3">The sequence shown here is derived from an EMBL/GenBank/DDBJ whole genome shotgun (WGS) entry which is preliminary data.</text>
</comment>
<feature type="compositionally biased region" description="Polar residues" evidence="1">
    <location>
        <begin position="1"/>
        <end position="13"/>
    </location>
</feature>
<feature type="compositionally biased region" description="Polar residues" evidence="1">
    <location>
        <begin position="235"/>
        <end position="249"/>
    </location>
</feature>
<dbReference type="Proteomes" id="UP000827986">
    <property type="component" value="Unassembled WGS sequence"/>
</dbReference>
<dbReference type="PANTHER" id="PTHR47595">
    <property type="entry name" value="HEAT SHOCK 70 KDA PROTEIN 14"/>
    <property type="match status" value="1"/>
</dbReference>
<feature type="domain" description="Myb/SANT-like DNA-binding" evidence="2">
    <location>
        <begin position="20"/>
        <end position="108"/>
    </location>
</feature>
<dbReference type="InterPro" id="IPR044822">
    <property type="entry name" value="Myb_DNA-bind_4"/>
</dbReference>